<sequence>MDIFNPLLPSVVDNLAEVYENVESNQERYQILESKFKQLYNDKPLFYFRAPGRVNLIGEHVDYSGYPVLPFALQQDTIVAVSINNNNNLNIQNVNEKYTPKVNLNVDLEIEIDMANHHWTNYVLAAWKGVKNLGQTNSPLKALNLLYSGNVPTGSGVSSSSALVCVSTLAFTYINNLVFTKEELVDLSIKSERFVGIESGGMDQTISYLGEMNVAKLIEFQPLKTYDVTLPKSVSFIICNSLVESNKVITGGIYYNLRVVECRLAAVLLAHSLGLKWETVRKLKDVQYQSNLSLEQLIQKTEEILHKSAYTRQEVADILEMSLETLEKTYFPKGIKVAAQSFELYKRATHVFSETLRVYQFSNRCQNLVSNASHDLGALMNDSHFSCSKMFECSCPELDQLTTICREFALGSRLTGAGWGGATISIVESSKIESFLKNVNEKYYSQFDKSKIPVDSSHIIISSPSKGASIIPSSSI</sequence>
<name>A0A8J4V0H0_9MYCE</name>
<dbReference type="PANTHER" id="PTHR10457">
    <property type="entry name" value="MEVALONATE KINASE/GALACTOKINASE"/>
    <property type="match status" value="1"/>
</dbReference>
<dbReference type="Proteomes" id="UP000695562">
    <property type="component" value="Unassembled WGS sequence"/>
</dbReference>
<keyword evidence="2" id="KW-0547">Nucleotide-binding</keyword>
<evidence type="ECO:0000256" key="3">
    <source>
        <dbReference type="ARBA" id="ARBA00022840"/>
    </source>
</evidence>
<dbReference type="NCBIfam" id="TIGR00131">
    <property type="entry name" value="gal_kin"/>
    <property type="match status" value="1"/>
</dbReference>
<comment type="caution">
    <text evidence="7">The sequence shown here is derived from an EMBL/GenBank/DDBJ whole genome shotgun (WGS) entry which is preliminary data.</text>
</comment>
<dbReference type="PANTHER" id="PTHR10457:SF7">
    <property type="entry name" value="GALACTOKINASE-RELATED"/>
    <property type="match status" value="1"/>
</dbReference>
<feature type="domain" description="Galactokinase N-terminal" evidence="6">
    <location>
        <begin position="35"/>
        <end position="82"/>
    </location>
</feature>
<evidence type="ECO:0000259" key="6">
    <source>
        <dbReference type="Pfam" id="PF10509"/>
    </source>
</evidence>
<dbReference type="SUPFAM" id="SSF55060">
    <property type="entry name" value="GHMP Kinase, C-terminal domain"/>
    <property type="match status" value="1"/>
</dbReference>
<evidence type="ECO:0000259" key="4">
    <source>
        <dbReference type="Pfam" id="PF00288"/>
    </source>
</evidence>
<dbReference type="GO" id="GO:0005524">
    <property type="term" value="F:ATP binding"/>
    <property type="evidence" value="ECO:0007669"/>
    <property type="project" value="UniProtKB-KW"/>
</dbReference>
<dbReference type="InterPro" id="IPR019539">
    <property type="entry name" value="GalKase_N"/>
</dbReference>
<dbReference type="Pfam" id="PF08544">
    <property type="entry name" value="GHMP_kinases_C"/>
    <property type="match status" value="1"/>
</dbReference>
<dbReference type="Gene3D" id="3.30.230.10">
    <property type="match status" value="1"/>
</dbReference>
<dbReference type="PRINTS" id="PR00959">
    <property type="entry name" value="MEVGALKINASE"/>
</dbReference>
<dbReference type="PRINTS" id="PR00473">
    <property type="entry name" value="GALCTOKINASE"/>
</dbReference>
<feature type="domain" description="GHMP kinase C-terminal" evidence="5">
    <location>
        <begin position="373"/>
        <end position="444"/>
    </location>
</feature>
<evidence type="ECO:0000313" key="7">
    <source>
        <dbReference type="EMBL" id="KAF2069197.1"/>
    </source>
</evidence>
<dbReference type="InterPro" id="IPR000705">
    <property type="entry name" value="Galactokinase"/>
</dbReference>
<dbReference type="InterPro" id="IPR014721">
    <property type="entry name" value="Ribsml_uS5_D2-typ_fold_subgr"/>
</dbReference>
<dbReference type="Pfam" id="PF00288">
    <property type="entry name" value="GHMP_kinases_N"/>
    <property type="match status" value="1"/>
</dbReference>
<evidence type="ECO:0000259" key="5">
    <source>
        <dbReference type="Pfam" id="PF08544"/>
    </source>
</evidence>
<proteinExistence type="inferred from homology"/>
<dbReference type="InterPro" id="IPR020568">
    <property type="entry name" value="Ribosomal_Su5_D2-typ_SF"/>
</dbReference>
<evidence type="ECO:0000256" key="2">
    <source>
        <dbReference type="ARBA" id="ARBA00022741"/>
    </source>
</evidence>
<organism evidence="7 8">
    <name type="scientific">Polysphondylium violaceum</name>
    <dbReference type="NCBI Taxonomy" id="133409"/>
    <lineage>
        <taxon>Eukaryota</taxon>
        <taxon>Amoebozoa</taxon>
        <taxon>Evosea</taxon>
        <taxon>Eumycetozoa</taxon>
        <taxon>Dictyostelia</taxon>
        <taxon>Dictyosteliales</taxon>
        <taxon>Dictyosteliaceae</taxon>
        <taxon>Polysphondylium</taxon>
    </lineage>
</organism>
<dbReference type="InterPro" id="IPR036554">
    <property type="entry name" value="GHMP_kinase_C_sf"/>
</dbReference>
<dbReference type="InterPro" id="IPR013750">
    <property type="entry name" value="GHMP_kinase_C_dom"/>
</dbReference>
<evidence type="ECO:0000256" key="1">
    <source>
        <dbReference type="ARBA" id="ARBA00006566"/>
    </source>
</evidence>
<dbReference type="InterPro" id="IPR006204">
    <property type="entry name" value="GHMP_kinase_N_dom"/>
</dbReference>
<dbReference type="GO" id="GO:0004335">
    <property type="term" value="F:galactokinase activity"/>
    <property type="evidence" value="ECO:0007669"/>
    <property type="project" value="InterPro"/>
</dbReference>
<dbReference type="Pfam" id="PF10509">
    <property type="entry name" value="GalKase_gal_bdg"/>
    <property type="match status" value="1"/>
</dbReference>
<dbReference type="GO" id="GO:0005829">
    <property type="term" value="C:cytosol"/>
    <property type="evidence" value="ECO:0007669"/>
    <property type="project" value="TreeGrafter"/>
</dbReference>
<accession>A0A8J4V0H0</accession>
<dbReference type="GO" id="GO:0006012">
    <property type="term" value="P:galactose metabolic process"/>
    <property type="evidence" value="ECO:0007669"/>
    <property type="project" value="InterPro"/>
</dbReference>
<dbReference type="Gene3D" id="3.30.70.3170">
    <property type="match status" value="1"/>
</dbReference>
<reference evidence="7" key="1">
    <citation type="submission" date="2020-01" db="EMBL/GenBank/DDBJ databases">
        <title>Development of genomics and gene disruption for Polysphondylium violaceum indicates a role for the polyketide synthase stlB in stalk morphogenesis.</title>
        <authorList>
            <person name="Narita B."/>
            <person name="Kawabe Y."/>
            <person name="Kin K."/>
            <person name="Saito T."/>
            <person name="Gibbs R."/>
            <person name="Kuspa A."/>
            <person name="Muzny D."/>
            <person name="Queller D."/>
            <person name="Richards S."/>
            <person name="Strassman J."/>
            <person name="Sucgang R."/>
            <person name="Worley K."/>
            <person name="Schaap P."/>
        </authorList>
    </citation>
    <scope>NUCLEOTIDE SEQUENCE</scope>
    <source>
        <strain evidence="7">QSvi11</strain>
    </source>
</reference>
<dbReference type="EMBL" id="AJWJ01000721">
    <property type="protein sequence ID" value="KAF2069197.1"/>
    <property type="molecule type" value="Genomic_DNA"/>
</dbReference>
<dbReference type="PIRSF" id="PIRSF000530">
    <property type="entry name" value="Galactokinase"/>
    <property type="match status" value="1"/>
</dbReference>
<keyword evidence="3" id="KW-0067">ATP-binding</keyword>
<keyword evidence="8" id="KW-1185">Reference proteome</keyword>
<dbReference type="PROSITE" id="PS00106">
    <property type="entry name" value="GALACTOKINASE"/>
    <property type="match status" value="1"/>
</dbReference>
<dbReference type="OrthoDB" id="187738at2759"/>
<comment type="similarity">
    <text evidence="1">Belongs to the GHMP kinase family. GalK subfamily.</text>
</comment>
<gene>
    <name evidence="7" type="ORF">CYY_009487</name>
</gene>
<evidence type="ECO:0008006" key="9">
    <source>
        <dbReference type="Google" id="ProtNLM"/>
    </source>
</evidence>
<dbReference type="AlphaFoldDB" id="A0A8J4V0H0"/>
<dbReference type="InterPro" id="IPR006206">
    <property type="entry name" value="Mevalonate/galactokinase"/>
</dbReference>
<protein>
    <recommendedName>
        <fullName evidence="9">Galactokinase</fullName>
    </recommendedName>
</protein>
<feature type="domain" description="GHMP kinase N-terminal" evidence="4">
    <location>
        <begin position="121"/>
        <end position="210"/>
    </location>
</feature>
<dbReference type="SUPFAM" id="SSF54211">
    <property type="entry name" value="Ribosomal protein S5 domain 2-like"/>
    <property type="match status" value="1"/>
</dbReference>
<dbReference type="Gene3D" id="1.20.1440.340">
    <property type="match status" value="1"/>
</dbReference>
<evidence type="ECO:0000313" key="8">
    <source>
        <dbReference type="Proteomes" id="UP000695562"/>
    </source>
</evidence>
<dbReference type="InterPro" id="IPR019741">
    <property type="entry name" value="Galactokinase_CS"/>
</dbReference>